<reference evidence="7 8" key="1">
    <citation type="submission" date="2021-01" db="EMBL/GenBank/DDBJ databases">
        <title>Genomics of switchgrass bacterial isolates.</title>
        <authorList>
            <person name="Shade A."/>
        </authorList>
    </citation>
    <scope>NUCLEOTIDE SEQUENCE [LARGE SCALE GENOMIC DNA]</scope>
    <source>
        <strain evidence="7 8">PvP111</strain>
    </source>
</reference>
<dbReference type="Pfam" id="PF00877">
    <property type="entry name" value="NLPC_P60"/>
    <property type="match status" value="1"/>
</dbReference>
<feature type="region of interest" description="Disordered" evidence="5">
    <location>
        <begin position="192"/>
        <end position="225"/>
    </location>
</feature>
<dbReference type="GO" id="GO:0016787">
    <property type="term" value="F:hydrolase activity"/>
    <property type="evidence" value="ECO:0007669"/>
    <property type="project" value="UniProtKB-KW"/>
</dbReference>
<dbReference type="RefSeq" id="WP_371831675.1">
    <property type="nucleotide sequence ID" value="NZ_JAFBBK010000001.1"/>
</dbReference>
<dbReference type="PANTHER" id="PTHR47359">
    <property type="entry name" value="PEPTIDOGLYCAN DL-ENDOPEPTIDASE CWLO"/>
    <property type="match status" value="1"/>
</dbReference>
<dbReference type="Gene3D" id="6.10.250.3150">
    <property type="match status" value="1"/>
</dbReference>
<organism evidence="7 8">
    <name type="scientific">Rhodococcoides corynebacterioides</name>
    <dbReference type="NCBI Taxonomy" id="53972"/>
    <lineage>
        <taxon>Bacteria</taxon>
        <taxon>Bacillati</taxon>
        <taxon>Actinomycetota</taxon>
        <taxon>Actinomycetes</taxon>
        <taxon>Mycobacteriales</taxon>
        <taxon>Nocardiaceae</taxon>
        <taxon>Rhodococcoides</taxon>
    </lineage>
</organism>
<gene>
    <name evidence="7" type="ORF">JOE42_001372</name>
</gene>
<evidence type="ECO:0000256" key="2">
    <source>
        <dbReference type="ARBA" id="ARBA00022670"/>
    </source>
</evidence>
<evidence type="ECO:0000259" key="6">
    <source>
        <dbReference type="PROSITE" id="PS51935"/>
    </source>
</evidence>
<accession>A0ABS2KRR2</accession>
<evidence type="ECO:0000313" key="8">
    <source>
        <dbReference type="Proteomes" id="UP000703038"/>
    </source>
</evidence>
<feature type="domain" description="NlpC/P60" evidence="6">
    <location>
        <begin position="397"/>
        <end position="536"/>
    </location>
</feature>
<keyword evidence="2" id="KW-0645">Protease</keyword>
<comment type="caution">
    <text evidence="7">The sequence shown here is derived from an EMBL/GenBank/DDBJ whole genome shotgun (WGS) entry which is preliminary data.</text>
</comment>
<feature type="compositionally biased region" description="Low complexity" evidence="5">
    <location>
        <begin position="332"/>
        <end position="379"/>
    </location>
</feature>
<proteinExistence type="inferred from homology"/>
<evidence type="ECO:0000256" key="1">
    <source>
        <dbReference type="ARBA" id="ARBA00007074"/>
    </source>
</evidence>
<dbReference type="EMBL" id="JAFBBK010000001">
    <property type="protein sequence ID" value="MBM7414639.1"/>
    <property type="molecule type" value="Genomic_DNA"/>
</dbReference>
<dbReference type="Proteomes" id="UP000703038">
    <property type="component" value="Unassembled WGS sequence"/>
</dbReference>
<evidence type="ECO:0000256" key="5">
    <source>
        <dbReference type="SAM" id="MobiDB-lite"/>
    </source>
</evidence>
<comment type="similarity">
    <text evidence="1">Belongs to the peptidase C40 family.</text>
</comment>
<evidence type="ECO:0000256" key="4">
    <source>
        <dbReference type="ARBA" id="ARBA00022807"/>
    </source>
</evidence>
<sequence length="536" mass="54605">MKRYSGGRRHIGRPRALRRTIGGAVVATTLLLSGTGFLAPSLASAVPPPPPNPSDSDIAAAGARVGDQLGRVGQLIDQVASANQQLAAIDAQVAVKREDVNKALVDLQNARTVADAAAAAVGIAQQALRDAGQMISDAQKKFDAFAVTDYVKGTGSAGVSSLLDAQGPQDVLDRAQILRMLSAKQNATLDSLQRARTEEANRDSTARQSKIEADRASAEADAKKDEAEQAIAAAVAAQQEQAAQKAAVEAQRDSASAELEQARNDAAGLEGQRDAYSQWDQQRQAEEAAAAAAAQAAQEAAVAAAARVAANQAAADRAAALVDGERDHTDLTGSTSNGTSSGSTSSGTSSSGSTSSGTSSSGGTSSGTSSSGSTSSGSTSSGGGRGTATKDPSLTGSAAIELVIDRGMSVLGTPYSWGGGNENGPTKGIRDGGVADSYGDYNKVGFDCSGLMMYAFGGLGISLPHYTGYQYTAGKQVPSSQMRRGDMIFYGPGASQHVALYLGDGKMLEAPQSGSVVKVSPVRFDGMTPYAVRMVE</sequence>
<evidence type="ECO:0000256" key="3">
    <source>
        <dbReference type="ARBA" id="ARBA00022801"/>
    </source>
</evidence>
<keyword evidence="8" id="KW-1185">Reference proteome</keyword>
<dbReference type="InterPro" id="IPR038765">
    <property type="entry name" value="Papain-like_cys_pep_sf"/>
</dbReference>
<evidence type="ECO:0000313" key="7">
    <source>
        <dbReference type="EMBL" id="MBM7414639.1"/>
    </source>
</evidence>
<feature type="region of interest" description="Disordered" evidence="5">
    <location>
        <begin position="326"/>
        <end position="394"/>
    </location>
</feature>
<dbReference type="PROSITE" id="PS51935">
    <property type="entry name" value="NLPC_P60"/>
    <property type="match status" value="1"/>
</dbReference>
<dbReference type="PANTHER" id="PTHR47359:SF3">
    <property type="entry name" value="NLP_P60 DOMAIN-CONTAINING PROTEIN-RELATED"/>
    <property type="match status" value="1"/>
</dbReference>
<name>A0ABS2KRR2_9NOCA</name>
<dbReference type="Gene3D" id="3.90.1720.10">
    <property type="entry name" value="endopeptidase domain like (from Nostoc punctiforme)"/>
    <property type="match status" value="1"/>
</dbReference>
<dbReference type="InterPro" id="IPR051794">
    <property type="entry name" value="PG_Endopeptidase_C40"/>
</dbReference>
<keyword evidence="3 7" id="KW-0378">Hydrolase</keyword>
<dbReference type="InterPro" id="IPR000064">
    <property type="entry name" value="NLP_P60_dom"/>
</dbReference>
<keyword evidence="4" id="KW-0788">Thiol protease</keyword>
<protein>
    <submittedName>
        <fullName evidence="7">Cell wall-associated NlpC family hydrolase</fullName>
    </submittedName>
</protein>
<feature type="compositionally biased region" description="Basic and acidic residues" evidence="5">
    <location>
        <begin position="193"/>
        <end position="225"/>
    </location>
</feature>
<dbReference type="SUPFAM" id="SSF54001">
    <property type="entry name" value="Cysteine proteinases"/>
    <property type="match status" value="1"/>
</dbReference>